<evidence type="ECO:0000313" key="1">
    <source>
        <dbReference type="EMBL" id="KAK4728329.1"/>
    </source>
</evidence>
<organism evidence="1 2">
    <name type="scientific">Solanum pinnatisectum</name>
    <name type="common">tansyleaf nightshade</name>
    <dbReference type="NCBI Taxonomy" id="50273"/>
    <lineage>
        <taxon>Eukaryota</taxon>
        <taxon>Viridiplantae</taxon>
        <taxon>Streptophyta</taxon>
        <taxon>Embryophyta</taxon>
        <taxon>Tracheophyta</taxon>
        <taxon>Spermatophyta</taxon>
        <taxon>Magnoliopsida</taxon>
        <taxon>eudicotyledons</taxon>
        <taxon>Gunneridae</taxon>
        <taxon>Pentapetalae</taxon>
        <taxon>asterids</taxon>
        <taxon>lamiids</taxon>
        <taxon>Solanales</taxon>
        <taxon>Solanaceae</taxon>
        <taxon>Solanoideae</taxon>
        <taxon>Solaneae</taxon>
        <taxon>Solanum</taxon>
    </lineage>
</organism>
<sequence length="99" mass="11589">MDPSCRTVRFEVRTQKPTTSRIKLVMEAILRIENKRMYLPPSPAITAHPPLFMLKSCLCLSRLSFACYSLRLRKNLHLDSFQVSSSSLEFSYMKFEREL</sequence>
<reference evidence="1 2" key="1">
    <citation type="submission" date="2023-10" db="EMBL/GenBank/DDBJ databases">
        <title>Genome-Wide Identification Analysis in wild type Solanum Pinnatisectum Reveals Some Genes Defensing Phytophthora Infestans.</title>
        <authorList>
            <person name="Sun C."/>
        </authorList>
    </citation>
    <scope>NUCLEOTIDE SEQUENCE [LARGE SCALE GENOMIC DNA]</scope>
    <source>
        <strain evidence="1">LQN</strain>
        <tissue evidence="1">Leaf</tissue>
    </source>
</reference>
<comment type="caution">
    <text evidence="1">The sequence shown here is derived from an EMBL/GenBank/DDBJ whole genome shotgun (WGS) entry which is preliminary data.</text>
</comment>
<keyword evidence="2" id="KW-1185">Reference proteome</keyword>
<dbReference type="AlphaFoldDB" id="A0AAV9LUZ6"/>
<dbReference type="EMBL" id="JAWPEI010000004">
    <property type="protein sequence ID" value="KAK4728329.1"/>
    <property type="molecule type" value="Genomic_DNA"/>
</dbReference>
<proteinExistence type="predicted"/>
<protein>
    <submittedName>
        <fullName evidence="1">Uncharacterized protein</fullName>
    </submittedName>
</protein>
<gene>
    <name evidence="1" type="ORF">R3W88_021317</name>
</gene>
<accession>A0AAV9LUZ6</accession>
<dbReference type="Proteomes" id="UP001311915">
    <property type="component" value="Unassembled WGS sequence"/>
</dbReference>
<evidence type="ECO:0000313" key="2">
    <source>
        <dbReference type="Proteomes" id="UP001311915"/>
    </source>
</evidence>
<name>A0AAV9LUZ6_9SOLN</name>